<feature type="region of interest" description="Disordered" evidence="2">
    <location>
        <begin position="793"/>
        <end position="833"/>
    </location>
</feature>
<organism evidence="5 6">
    <name type="scientific">Aspergillus glaucus CBS 516.65</name>
    <dbReference type="NCBI Taxonomy" id="1160497"/>
    <lineage>
        <taxon>Eukaryota</taxon>
        <taxon>Fungi</taxon>
        <taxon>Dikarya</taxon>
        <taxon>Ascomycota</taxon>
        <taxon>Pezizomycotina</taxon>
        <taxon>Eurotiomycetes</taxon>
        <taxon>Eurotiomycetidae</taxon>
        <taxon>Eurotiales</taxon>
        <taxon>Aspergillaceae</taxon>
        <taxon>Aspergillus</taxon>
        <taxon>Aspergillus subgen. Aspergillus</taxon>
    </lineage>
</organism>
<dbReference type="GO" id="GO:0005789">
    <property type="term" value="C:endoplasmic reticulum membrane"/>
    <property type="evidence" value="ECO:0007669"/>
    <property type="project" value="TreeGrafter"/>
</dbReference>
<dbReference type="RefSeq" id="XP_022404336.1">
    <property type="nucleotide sequence ID" value="XM_022539972.1"/>
</dbReference>
<name>A0A1L9VUQ7_ASPGL</name>
<dbReference type="VEuPathDB" id="FungiDB:ASPGLDRAFT_118636"/>
<dbReference type="SUPFAM" id="SSF81901">
    <property type="entry name" value="HCP-like"/>
    <property type="match status" value="3"/>
</dbReference>
<evidence type="ECO:0000256" key="1">
    <source>
        <dbReference type="ARBA" id="ARBA00038101"/>
    </source>
</evidence>
<evidence type="ECO:0008006" key="7">
    <source>
        <dbReference type="Google" id="ProtNLM"/>
    </source>
</evidence>
<evidence type="ECO:0000256" key="2">
    <source>
        <dbReference type="SAM" id="MobiDB-lite"/>
    </source>
</evidence>
<accession>A0A1L9VUQ7</accession>
<keyword evidence="3" id="KW-1133">Transmembrane helix</keyword>
<dbReference type="OrthoDB" id="27934at2759"/>
<dbReference type="STRING" id="1160497.A0A1L9VUQ7"/>
<sequence>MKWLWRFVLPLALLLLQALVVESNDASASTAITRESAEPRAGGATDARPENEHVTSALKILRDPRLSTVQSDKPYGIVGYTLHYTKGAFRILFMNGPPPDTNARKINPNVAKAVKELEIAAREDQDPNAMFLLAEMNFHGNFTHPRDFKQAFQWYDNLAYLTGNSTAQYMLGFMYATGIGGGVERDQAKALLYHTFAAEGGNTRSEMTLAYRHHAGIGAPRDCDEATYYYKRVADKAIQYYRSGPPGGHNLIREAFRWADEEGGVYGEGASMSSSGPNALRDSQSSTEASLEDVLEYLDLMSRKGELKATFSLGKMHYEGARGMPRSFYKSLKYFKQVARRYWNKDGSINPNHPMGIDKLAAKAAGHIGLMYLRGESVEQNFSTAFTWFKRGLVNGDPLCQHEIGLMYLHGYGVNQDAFKASAYFKAASEQNYPGSATRLGALFLDQGDVSTATKYFELAAHWGWMEAFYYLAEMSNNGVGRQRHCGMAASYYKMVAERAEAIHSSFLEANNAYKDGDKERALVASMMAAEQGYENAQANVAFLLDEQRSLLPVDSVLSYGTNGRRPQPSSSLLKNAALALIYWTRSAKQANIDSLIKMGDYYLTGTGILADAEKASTCYHTAAEAHHSAQAYWNLGWMHENGVAVDQDFHMAKRYYDLALEINSEAYLPVKLSLIKLRLRSYWNSITNGNIKPIQEEEDSKPRRTFKEWITAFIENDEEEEARFRAQMYRQRAEEDEMLGASGDAHEEGHDDGYYDDMELDIDESLLEGLIIFTLAATLLVLIYIRQQRNRQRPNGNDANNQGAQGNGDDRGFFPRPGEPEFNQWVAGGIGH</sequence>
<evidence type="ECO:0000256" key="4">
    <source>
        <dbReference type="SAM" id="SignalP"/>
    </source>
</evidence>
<evidence type="ECO:0000313" key="5">
    <source>
        <dbReference type="EMBL" id="OJJ87653.1"/>
    </source>
</evidence>
<dbReference type="PANTHER" id="PTHR11102:SF147">
    <property type="entry name" value="SEL1L ADAPTOR SUBUNIT OF ERAD E3 UBIQUITIN LIGASE"/>
    <property type="match status" value="1"/>
</dbReference>
<dbReference type="InterPro" id="IPR050767">
    <property type="entry name" value="Sel1_AlgK"/>
</dbReference>
<dbReference type="InterPro" id="IPR011990">
    <property type="entry name" value="TPR-like_helical_dom_sf"/>
</dbReference>
<keyword evidence="4" id="KW-0732">Signal</keyword>
<feature type="transmembrane region" description="Helical" evidence="3">
    <location>
        <begin position="767"/>
        <end position="786"/>
    </location>
</feature>
<dbReference type="PANTHER" id="PTHR11102">
    <property type="entry name" value="SEL-1-LIKE PROTEIN"/>
    <property type="match status" value="1"/>
</dbReference>
<dbReference type="InterPro" id="IPR006597">
    <property type="entry name" value="Sel1-like"/>
</dbReference>
<feature type="region of interest" description="Disordered" evidence="2">
    <location>
        <begin position="29"/>
        <end position="52"/>
    </location>
</feature>
<reference evidence="6" key="1">
    <citation type="journal article" date="2017" name="Genome Biol.">
        <title>Comparative genomics reveals high biological diversity and specific adaptations in the industrially and medically important fungal genus Aspergillus.</title>
        <authorList>
            <person name="de Vries R.P."/>
            <person name="Riley R."/>
            <person name="Wiebenga A."/>
            <person name="Aguilar-Osorio G."/>
            <person name="Amillis S."/>
            <person name="Uchima C.A."/>
            <person name="Anderluh G."/>
            <person name="Asadollahi M."/>
            <person name="Askin M."/>
            <person name="Barry K."/>
            <person name="Battaglia E."/>
            <person name="Bayram O."/>
            <person name="Benocci T."/>
            <person name="Braus-Stromeyer S.A."/>
            <person name="Caldana C."/>
            <person name="Canovas D."/>
            <person name="Cerqueira G.C."/>
            <person name="Chen F."/>
            <person name="Chen W."/>
            <person name="Choi C."/>
            <person name="Clum A."/>
            <person name="Dos Santos R.A."/>
            <person name="Damasio A.R."/>
            <person name="Diallinas G."/>
            <person name="Emri T."/>
            <person name="Fekete E."/>
            <person name="Flipphi M."/>
            <person name="Freyberg S."/>
            <person name="Gallo A."/>
            <person name="Gournas C."/>
            <person name="Habgood R."/>
            <person name="Hainaut M."/>
            <person name="Harispe M.L."/>
            <person name="Henrissat B."/>
            <person name="Hilden K.S."/>
            <person name="Hope R."/>
            <person name="Hossain A."/>
            <person name="Karabika E."/>
            <person name="Karaffa L."/>
            <person name="Karanyi Z."/>
            <person name="Krasevec N."/>
            <person name="Kuo A."/>
            <person name="Kusch H."/>
            <person name="LaButti K."/>
            <person name="Lagendijk E.L."/>
            <person name="Lapidus A."/>
            <person name="Levasseur A."/>
            <person name="Lindquist E."/>
            <person name="Lipzen A."/>
            <person name="Logrieco A.F."/>
            <person name="MacCabe A."/>
            <person name="Maekelae M.R."/>
            <person name="Malavazi I."/>
            <person name="Melin P."/>
            <person name="Meyer V."/>
            <person name="Mielnichuk N."/>
            <person name="Miskei M."/>
            <person name="Molnar A.P."/>
            <person name="Mule G."/>
            <person name="Ngan C.Y."/>
            <person name="Orejas M."/>
            <person name="Orosz E."/>
            <person name="Ouedraogo J.P."/>
            <person name="Overkamp K.M."/>
            <person name="Park H.-S."/>
            <person name="Perrone G."/>
            <person name="Piumi F."/>
            <person name="Punt P.J."/>
            <person name="Ram A.F."/>
            <person name="Ramon A."/>
            <person name="Rauscher S."/>
            <person name="Record E."/>
            <person name="Riano-Pachon D.M."/>
            <person name="Robert V."/>
            <person name="Roehrig J."/>
            <person name="Ruller R."/>
            <person name="Salamov A."/>
            <person name="Salih N.S."/>
            <person name="Samson R.A."/>
            <person name="Sandor E."/>
            <person name="Sanguinetti M."/>
            <person name="Schuetze T."/>
            <person name="Sepcic K."/>
            <person name="Shelest E."/>
            <person name="Sherlock G."/>
            <person name="Sophianopoulou V."/>
            <person name="Squina F.M."/>
            <person name="Sun H."/>
            <person name="Susca A."/>
            <person name="Todd R.B."/>
            <person name="Tsang A."/>
            <person name="Unkles S.E."/>
            <person name="van de Wiele N."/>
            <person name="van Rossen-Uffink D."/>
            <person name="Oliveira J.V."/>
            <person name="Vesth T.C."/>
            <person name="Visser J."/>
            <person name="Yu J.-H."/>
            <person name="Zhou M."/>
            <person name="Andersen M.R."/>
            <person name="Archer D.B."/>
            <person name="Baker S.E."/>
            <person name="Benoit I."/>
            <person name="Brakhage A.A."/>
            <person name="Braus G.H."/>
            <person name="Fischer R."/>
            <person name="Frisvad J.C."/>
            <person name="Goldman G.H."/>
            <person name="Houbraken J."/>
            <person name="Oakley B."/>
            <person name="Pocsi I."/>
            <person name="Scazzocchio C."/>
            <person name="Seiboth B."/>
            <person name="vanKuyk P.A."/>
            <person name="Wortman J."/>
            <person name="Dyer P.S."/>
            <person name="Grigoriev I.V."/>
        </authorList>
    </citation>
    <scope>NUCLEOTIDE SEQUENCE [LARGE SCALE GENOMIC DNA]</scope>
    <source>
        <strain evidence="6">CBS 516.65</strain>
    </source>
</reference>
<dbReference type="AlphaFoldDB" id="A0A1L9VUQ7"/>
<feature type="signal peptide" evidence="4">
    <location>
        <begin position="1"/>
        <end position="23"/>
    </location>
</feature>
<keyword evidence="3" id="KW-0472">Membrane</keyword>
<feature type="compositionally biased region" description="Low complexity" evidence="2">
    <location>
        <begin position="794"/>
        <end position="805"/>
    </location>
</feature>
<gene>
    <name evidence="5" type="ORF">ASPGLDRAFT_118636</name>
</gene>
<comment type="similarity">
    <text evidence="1">Belongs to the sel-1 family.</text>
</comment>
<dbReference type="SMART" id="SM00671">
    <property type="entry name" value="SEL1"/>
    <property type="match status" value="10"/>
</dbReference>
<evidence type="ECO:0000256" key="3">
    <source>
        <dbReference type="SAM" id="Phobius"/>
    </source>
</evidence>
<protein>
    <recommendedName>
        <fullName evidence="7">Ubiquitin-protein ligase Sel1/Ubx2</fullName>
    </recommendedName>
</protein>
<proteinExistence type="inferred from homology"/>
<dbReference type="GO" id="GO:0036503">
    <property type="term" value="P:ERAD pathway"/>
    <property type="evidence" value="ECO:0007669"/>
    <property type="project" value="TreeGrafter"/>
</dbReference>
<dbReference type="Pfam" id="PF08238">
    <property type="entry name" value="Sel1"/>
    <property type="match status" value="9"/>
</dbReference>
<dbReference type="Proteomes" id="UP000184300">
    <property type="component" value="Unassembled WGS sequence"/>
</dbReference>
<dbReference type="Gene3D" id="1.25.40.10">
    <property type="entry name" value="Tetratricopeptide repeat domain"/>
    <property type="match status" value="3"/>
</dbReference>
<keyword evidence="6" id="KW-1185">Reference proteome</keyword>
<keyword evidence="3" id="KW-0812">Transmembrane</keyword>
<dbReference type="EMBL" id="KV878890">
    <property type="protein sequence ID" value="OJJ87653.1"/>
    <property type="molecule type" value="Genomic_DNA"/>
</dbReference>
<dbReference type="GeneID" id="34456233"/>
<feature type="chain" id="PRO_5009887882" description="Ubiquitin-protein ligase Sel1/Ubx2" evidence="4">
    <location>
        <begin position="24"/>
        <end position="833"/>
    </location>
</feature>
<evidence type="ECO:0000313" key="6">
    <source>
        <dbReference type="Proteomes" id="UP000184300"/>
    </source>
</evidence>